<evidence type="ECO:0000256" key="5">
    <source>
        <dbReference type="ARBA" id="ARBA00022842"/>
    </source>
</evidence>
<protein>
    <submittedName>
        <fullName evidence="14">Transposon Ty3-G Gag-Pol polyprotein</fullName>
    </submittedName>
</protein>
<accession>A0AAW2S984</accession>
<dbReference type="GO" id="GO:0003887">
    <property type="term" value="F:DNA-directed DNA polymerase activity"/>
    <property type="evidence" value="ECO:0007669"/>
    <property type="project" value="UniProtKB-KW"/>
</dbReference>
<gene>
    <name evidence="14" type="ORF">Scaly_0259400</name>
</gene>
<dbReference type="InterPro" id="IPR012337">
    <property type="entry name" value="RNaseH-like_sf"/>
</dbReference>
<dbReference type="GO" id="GO:0015074">
    <property type="term" value="P:DNA integration"/>
    <property type="evidence" value="ECO:0007669"/>
    <property type="project" value="UniProtKB-KW"/>
</dbReference>
<keyword evidence="4" id="KW-0378">Hydrolase</keyword>
<evidence type="ECO:0000256" key="7">
    <source>
        <dbReference type="ARBA" id="ARBA00022918"/>
    </source>
</evidence>
<keyword evidence="2" id="KW-0479">Metal-binding</keyword>
<keyword evidence="8" id="KW-0239">DNA-directed DNA polymerase</keyword>
<dbReference type="PANTHER" id="PTHR37984:SF5">
    <property type="entry name" value="PROTEIN NYNRIN-LIKE"/>
    <property type="match status" value="1"/>
</dbReference>
<keyword evidence="1" id="KW-0645">Protease</keyword>
<keyword evidence="6" id="KW-0229">DNA integration</keyword>
<dbReference type="InterPro" id="IPR041588">
    <property type="entry name" value="Integrase_H2C2"/>
</dbReference>
<evidence type="ECO:0000256" key="1">
    <source>
        <dbReference type="ARBA" id="ARBA00022670"/>
    </source>
</evidence>
<keyword evidence="8" id="KW-0548">Nucleotidyltransferase</keyword>
<reference evidence="14" key="2">
    <citation type="journal article" date="2024" name="Plant">
        <title>Genomic evolution and insights into agronomic trait innovations of Sesamum species.</title>
        <authorList>
            <person name="Miao H."/>
            <person name="Wang L."/>
            <person name="Qu L."/>
            <person name="Liu H."/>
            <person name="Sun Y."/>
            <person name="Le M."/>
            <person name="Wang Q."/>
            <person name="Wei S."/>
            <person name="Zheng Y."/>
            <person name="Lin W."/>
            <person name="Duan Y."/>
            <person name="Cao H."/>
            <person name="Xiong S."/>
            <person name="Wang X."/>
            <person name="Wei L."/>
            <person name="Li C."/>
            <person name="Ma Q."/>
            <person name="Ju M."/>
            <person name="Zhao R."/>
            <person name="Li G."/>
            <person name="Mu C."/>
            <person name="Tian Q."/>
            <person name="Mei H."/>
            <person name="Zhang T."/>
            <person name="Gao T."/>
            <person name="Zhang H."/>
        </authorList>
    </citation>
    <scope>NUCLEOTIDE SEQUENCE</scope>
    <source>
        <strain evidence="14">KEN8</strain>
    </source>
</reference>
<dbReference type="GO" id="GO:0006310">
    <property type="term" value="P:DNA recombination"/>
    <property type="evidence" value="ECO:0007669"/>
    <property type="project" value="UniProtKB-KW"/>
</dbReference>
<feature type="coiled-coil region" evidence="11">
    <location>
        <begin position="199"/>
        <end position="226"/>
    </location>
</feature>
<dbReference type="GO" id="GO:0003677">
    <property type="term" value="F:DNA binding"/>
    <property type="evidence" value="ECO:0007669"/>
    <property type="project" value="UniProtKB-KW"/>
</dbReference>
<dbReference type="Pfam" id="PF17921">
    <property type="entry name" value="Integrase_H2C2"/>
    <property type="match status" value="1"/>
</dbReference>
<sequence>MVALLARQYYWPRMEEDVEAYVRICLVCQLDKVERKKETGLLQPLSIPEVPWQSMSMDFISGFPKVNGMASVLVVVDRFSKYGIFIVAPHACPVETAAELFFKNVTKYFGVPRDIVSDRDARFIRRFWKALFNMMGTELKFSTANHPQTDGQTERVNALVEDYLRHYVSASQRNWVDLLDVAQFSYNLHMSSATAYQFARSKQELLDEAKDSLAKAQYRMKKYADMGRRHLEFSVGDQVLLKLTPQIWKKISSKSVHRGLIQKYDEPFEVMSKVGSLAYRLKLPNRLKIHLSFHVSFLKKFHQDLLDTARQQTQRAPPVIRKEFQKTFEEKLGEYWAVREGVTPPTRVSDSSGGGVRQTAGRTAKRQCARAGMPHTAGGLAWQMCALNLAAQRSTRQQCAGARRQCTELADEGGYTQAVTDGF</sequence>
<feature type="region of interest" description="Disordered" evidence="12">
    <location>
        <begin position="343"/>
        <end position="363"/>
    </location>
</feature>
<evidence type="ECO:0000256" key="10">
    <source>
        <dbReference type="ARBA" id="ARBA00023172"/>
    </source>
</evidence>
<evidence type="ECO:0000256" key="2">
    <source>
        <dbReference type="ARBA" id="ARBA00022723"/>
    </source>
</evidence>
<comment type="caution">
    <text evidence="14">The sequence shown here is derived from an EMBL/GenBank/DDBJ whole genome shotgun (WGS) entry which is preliminary data.</text>
</comment>
<dbReference type="InterPro" id="IPR050951">
    <property type="entry name" value="Retrovirus_Pol_polyprotein"/>
</dbReference>
<dbReference type="EMBL" id="JACGWM010000002">
    <property type="protein sequence ID" value="KAL0389023.1"/>
    <property type="molecule type" value="Genomic_DNA"/>
</dbReference>
<dbReference type="GO" id="GO:0006508">
    <property type="term" value="P:proteolysis"/>
    <property type="evidence" value="ECO:0007669"/>
    <property type="project" value="UniProtKB-KW"/>
</dbReference>
<dbReference type="AlphaFoldDB" id="A0AAW2S984"/>
<keyword evidence="8" id="KW-0808">Transferase</keyword>
<keyword evidence="3" id="KW-0064">Aspartyl protease</keyword>
<evidence type="ECO:0000259" key="13">
    <source>
        <dbReference type="PROSITE" id="PS50994"/>
    </source>
</evidence>
<dbReference type="GO" id="GO:0003964">
    <property type="term" value="F:RNA-directed DNA polymerase activity"/>
    <property type="evidence" value="ECO:0007669"/>
    <property type="project" value="UniProtKB-KW"/>
</dbReference>
<dbReference type="PROSITE" id="PS50994">
    <property type="entry name" value="INTEGRASE"/>
    <property type="match status" value="1"/>
</dbReference>
<organism evidence="14">
    <name type="scientific">Sesamum calycinum</name>
    <dbReference type="NCBI Taxonomy" id="2727403"/>
    <lineage>
        <taxon>Eukaryota</taxon>
        <taxon>Viridiplantae</taxon>
        <taxon>Streptophyta</taxon>
        <taxon>Embryophyta</taxon>
        <taxon>Tracheophyta</taxon>
        <taxon>Spermatophyta</taxon>
        <taxon>Magnoliopsida</taxon>
        <taxon>eudicotyledons</taxon>
        <taxon>Gunneridae</taxon>
        <taxon>Pentapetalae</taxon>
        <taxon>asterids</taxon>
        <taxon>lamiids</taxon>
        <taxon>Lamiales</taxon>
        <taxon>Pedaliaceae</taxon>
        <taxon>Sesamum</taxon>
    </lineage>
</organism>
<evidence type="ECO:0000256" key="4">
    <source>
        <dbReference type="ARBA" id="ARBA00022801"/>
    </source>
</evidence>
<dbReference type="Pfam" id="PF24626">
    <property type="entry name" value="SH3_Tf2-1"/>
    <property type="match status" value="1"/>
</dbReference>
<keyword evidence="9" id="KW-0238">DNA-binding</keyword>
<evidence type="ECO:0000256" key="3">
    <source>
        <dbReference type="ARBA" id="ARBA00022750"/>
    </source>
</evidence>
<dbReference type="SUPFAM" id="SSF53098">
    <property type="entry name" value="Ribonuclease H-like"/>
    <property type="match status" value="1"/>
</dbReference>
<proteinExistence type="predicted"/>
<evidence type="ECO:0000313" key="14">
    <source>
        <dbReference type="EMBL" id="KAL0389023.1"/>
    </source>
</evidence>
<dbReference type="PANTHER" id="PTHR37984">
    <property type="entry name" value="PROTEIN CBG26694"/>
    <property type="match status" value="1"/>
</dbReference>
<dbReference type="Gene3D" id="1.10.340.70">
    <property type="match status" value="1"/>
</dbReference>
<dbReference type="InterPro" id="IPR001584">
    <property type="entry name" value="Integrase_cat-core"/>
</dbReference>
<evidence type="ECO:0000256" key="6">
    <source>
        <dbReference type="ARBA" id="ARBA00022908"/>
    </source>
</evidence>
<keyword evidence="11" id="KW-0175">Coiled coil</keyword>
<keyword evidence="7" id="KW-0695">RNA-directed DNA polymerase</keyword>
<dbReference type="GO" id="GO:0004190">
    <property type="term" value="F:aspartic-type endopeptidase activity"/>
    <property type="evidence" value="ECO:0007669"/>
    <property type="project" value="UniProtKB-KW"/>
</dbReference>
<dbReference type="InterPro" id="IPR056924">
    <property type="entry name" value="SH3_Tf2-1"/>
</dbReference>
<feature type="domain" description="Integrase catalytic" evidence="13">
    <location>
        <begin position="47"/>
        <end position="210"/>
    </location>
</feature>
<dbReference type="GO" id="GO:0046872">
    <property type="term" value="F:metal ion binding"/>
    <property type="evidence" value="ECO:0007669"/>
    <property type="project" value="UniProtKB-KW"/>
</dbReference>
<keyword evidence="5" id="KW-0460">Magnesium</keyword>
<evidence type="ECO:0000256" key="9">
    <source>
        <dbReference type="ARBA" id="ARBA00023125"/>
    </source>
</evidence>
<reference evidence="14" key="1">
    <citation type="submission" date="2020-06" db="EMBL/GenBank/DDBJ databases">
        <authorList>
            <person name="Li T."/>
            <person name="Hu X."/>
            <person name="Zhang T."/>
            <person name="Song X."/>
            <person name="Zhang H."/>
            <person name="Dai N."/>
            <person name="Sheng W."/>
            <person name="Hou X."/>
            <person name="Wei L."/>
        </authorList>
    </citation>
    <scope>NUCLEOTIDE SEQUENCE</scope>
    <source>
        <strain evidence="14">KEN8</strain>
        <tissue evidence="14">Leaf</tissue>
    </source>
</reference>
<evidence type="ECO:0000256" key="12">
    <source>
        <dbReference type="SAM" id="MobiDB-lite"/>
    </source>
</evidence>
<name>A0AAW2S984_9LAMI</name>
<evidence type="ECO:0000256" key="8">
    <source>
        <dbReference type="ARBA" id="ARBA00022932"/>
    </source>
</evidence>
<evidence type="ECO:0000256" key="11">
    <source>
        <dbReference type="SAM" id="Coils"/>
    </source>
</evidence>
<dbReference type="InterPro" id="IPR036397">
    <property type="entry name" value="RNaseH_sf"/>
</dbReference>
<keyword evidence="10" id="KW-0233">DNA recombination</keyword>
<dbReference type="Gene3D" id="3.30.420.10">
    <property type="entry name" value="Ribonuclease H-like superfamily/Ribonuclease H"/>
    <property type="match status" value="1"/>
</dbReference>